<dbReference type="KEGG" id="pgz:C2E15_04475"/>
<feature type="transmembrane region" description="Helical" evidence="1">
    <location>
        <begin position="7"/>
        <end position="27"/>
    </location>
</feature>
<dbReference type="AlphaFoldDB" id="A0A1X1E6D3"/>
<sequence length="69" mass="7924">MKMLRAIIYLIIAFTSVMELIALQLASFEGWQYDIHCAVVILLTLTVGHYFIVQIHNLEHDAKRPHNGC</sequence>
<feature type="transmembrane region" description="Helical" evidence="1">
    <location>
        <begin position="33"/>
        <end position="53"/>
    </location>
</feature>
<organism evidence="2 3">
    <name type="scientific">Mixta gaviniae</name>
    <dbReference type="NCBI Taxonomy" id="665914"/>
    <lineage>
        <taxon>Bacteria</taxon>
        <taxon>Pseudomonadati</taxon>
        <taxon>Pseudomonadota</taxon>
        <taxon>Gammaproteobacteria</taxon>
        <taxon>Enterobacterales</taxon>
        <taxon>Erwiniaceae</taxon>
        <taxon>Mixta</taxon>
    </lineage>
</organism>
<dbReference type="RefSeq" id="WP_104956306.1">
    <property type="nucleotide sequence ID" value="NZ_CP026377.1"/>
</dbReference>
<evidence type="ECO:0000313" key="3">
    <source>
        <dbReference type="Proteomes" id="UP000238365"/>
    </source>
</evidence>
<keyword evidence="1" id="KW-1133">Transmembrane helix</keyword>
<evidence type="ECO:0000313" key="2">
    <source>
        <dbReference type="EMBL" id="AUX92410.1"/>
    </source>
</evidence>
<reference evidence="2 3" key="1">
    <citation type="submission" date="2018-01" db="EMBL/GenBank/DDBJ databases">
        <title>Complete and assembled Genome of Pantoea gaviniae DSM22758T.</title>
        <authorList>
            <person name="Stevens M.J.A."/>
            <person name="Zurfluh K."/>
            <person name="Stephan R."/>
        </authorList>
    </citation>
    <scope>NUCLEOTIDE SEQUENCE [LARGE SCALE GENOMIC DNA]</scope>
    <source>
        <strain evidence="2 3">DSM 22758</strain>
    </source>
</reference>
<keyword evidence="1" id="KW-0472">Membrane</keyword>
<proteinExistence type="predicted"/>
<keyword evidence="1" id="KW-0812">Transmembrane</keyword>
<dbReference type="EMBL" id="CP026377">
    <property type="protein sequence ID" value="AUX92410.1"/>
    <property type="molecule type" value="Genomic_DNA"/>
</dbReference>
<keyword evidence="3" id="KW-1185">Reference proteome</keyword>
<evidence type="ECO:0000256" key="1">
    <source>
        <dbReference type="SAM" id="Phobius"/>
    </source>
</evidence>
<protein>
    <submittedName>
        <fullName evidence="2">Uncharacterized protein</fullName>
    </submittedName>
</protein>
<dbReference type="Proteomes" id="UP000238365">
    <property type="component" value="Chromosome"/>
</dbReference>
<name>A0A1X1E6D3_9GAMM</name>
<accession>A0A1X1E6D3</accession>
<gene>
    <name evidence="2" type="ORF">C2E15_04475</name>
</gene>